<dbReference type="RefSeq" id="WP_241914295.1">
    <property type="nucleotide sequence ID" value="NZ_CP093326.1"/>
</dbReference>
<feature type="domain" description="Pyrroline-5-carboxylate reductase catalytic N-terminal" evidence="2">
    <location>
        <begin position="2"/>
        <end position="89"/>
    </location>
</feature>
<gene>
    <name evidence="3" type="ORF">MNQ99_02375</name>
</gene>
<keyword evidence="4" id="KW-1185">Reference proteome</keyword>
<evidence type="ECO:0000256" key="1">
    <source>
        <dbReference type="ARBA" id="ARBA00023002"/>
    </source>
</evidence>
<dbReference type="EMBL" id="CP093326">
    <property type="protein sequence ID" value="UNK46235.1"/>
    <property type="molecule type" value="Genomic_DNA"/>
</dbReference>
<keyword evidence="1" id="KW-0560">Oxidoreductase</keyword>
<evidence type="ECO:0000313" key="3">
    <source>
        <dbReference type="EMBL" id="UNK46235.1"/>
    </source>
</evidence>
<dbReference type="Pfam" id="PF03807">
    <property type="entry name" value="F420_oxidored"/>
    <property type="match status" value="1"/>
</dbReference>
<organism evidence="3 4">
    <name type="scientific">Arthrobacter sulfonylureivorans</name>
    <dbReference type="NCBI Taxonomy" id="2486855"/>
    <lineage>
        <taxon>Bacteria</taxon>
        <taxon>Bacillati</taxon>
        <taxon>Actinomycetota</taxon>
        <taxon>Actinomycetes</taxon>
        <taxon>Micrococcales</taxon>
        <taxon>Micrococcaceae</taxon>
        <taxon>Arthrobacter</taxon>
    </lineage>
</organism>
<dbReference type="PANTHER" id="PTHR14239">
    <property type="entry name" value="DUDULIN-RELATED"/>
    <property type="match status" value="1"/>
</dbReference>
<reference evidence="3 4" key="1">
    <citation type="submission" date="2022-03" db="EMBL/GenBank/DDBJ databases">
        <title>Isotopic signatures of nitrous oxide derived from detoxification processes.</title>
        <authorList>
            <person name="Behrendt U."/>
            <person name="Buchen C."/>
            <person name="Well R."/>
            <person name="Ulrich A."/>
            <person name="Rohe L."/>
            <person name="Kolb S."/>
            <person name="Schloter M."/>
            <person name="Horn M.A."/>
            <person name="Augustin J."/>
        </authorList>
    </citation>
    <scope>NUCLEOTIDE SEQUENCE [LARGE SCALE GENOMIC DNA]</scope>
    <source>
        <strain evidence="3 4">S4-C24</strain>
    </source>
</reference>
<dbReference type="Proteomes" id="UP000829069">
    <property type="component" value="Chromosome"/>
</dbReference>
<name>A0ABY3WAK4_9MICC</name>
<evidence type="ECO:0000259" key="2">
    <source>
        <dbReference type="Pfam" id="PF03807"/>
    </source>
</evidence>
<dbReference type="Gene3D" id="3.40.50.720">
    <property type="entry name" value="NAD(P)-binding Rossmann-like Domain"/>
    <property type="match status" value="1"/>
</dbReference>
<dbReference type="InterPro" id="IPR028939">
    <property type="entry name" value="P5C_Rdtase_cat_N"/>
</dbReference>
<proteinExistence type="predicted"/>
<sequence length="212" mass="22187">MIGILGAGRVGTAVARQALKAGYRVRIATAKSADEIALLAEIITPGAEAVDAAEAAAGDLVVVAVPLHKYRTLRPDLLAGRTVVDAMNYWAQTDGVIADFDDDARGSSEVIQEFLAGARLVKSLNHIGYRELEVDGREAGSADRRALALASDDDDAKAKVAGFIDRLGYDPIDAGPLSAGRLFQPGTAIFNAAHTAEQLRGLLAEANEPALP</sequence>
<dbReference type="InterPro" id="IPR051267">
    <property type="entry name" value="STEAP_metalloreductase"/>
</dbReference>
<dbReference type="InterPro" id="IPR036291">
    <property type="entry name" value="NAD(P)-bd_dom_sf"/>
</dbReference>
<accession>A0ABY3WAK4</accession>
<evidence type="ECO:0000313" key="4">
    <source>
        <dbReference type="Proteomes" id="UP000829069"/>
    </source>
</evidence>
<protein>
    <submittedName>
        <fullName evidence="3">NAD(P)-binding domain-containing protein</fullName>
    </submittedName>
</protein>
<dbReference type="SUPFAM" id="SSF51735">
    <property type="entry name" value="NAD(P)-binding Rossmann-fold domains"/>
    <property type="match status" value="1"/>
</dbReference>